<accession>A0A2T7NY01</accession>
<gene>
    <name evidence="1" type="ORF">C0Q70_13725</name>
</gene>
<sequence length="116" mass="12785">MNGKQKKTIELPTQTKKSTKVSCKRGVTSSGSPWLADTVPSDSKLRPGRDYVLTQLFVAYHIKQDNYEREGVCVGIHVYASAGVYLCVKVCSSVDAQHISRKRVVGSRPASLWNDA</sequence>
<dbReference type="EMBL" id="PZQS01000008">
    <property type="protein sequence ID" value="PVD26057.1"/>
    <property type="molecule type" value="Genomic_DNA"/>
</dbReference>
<organism evidence="1 2">
    <name type="scientific">Pomacea canaliculata</name>
    <name type="common">Golden apple snail</name>
    <dbReference type="NCBI Taxonomy" id="400727"/>
    <lineage>
        <taxon>Eukaryota</taxon>
        <taxon>Metazoa</taxon>
        <taxon>Spiralia</taxon>
        <taxon>Lophotrochozoa</taxon>
        <taxon>Mollusca</taxon>
        <taxon>Gastropoda</taxon>
        <taxon>Caenogastropoda</taxon>
        <taxon>Architaenioglossa</taxon>
        <taxon>Ampullarioidea</taxon>
        <taxon>Ampullariidae</taxon>
        <taxon>Pomacea</taxon>
    </lineage>
</organism>
<proteinExistence type="predicted"/>
<keyword evidence="2" id="KW-1185">Reference proteome</keyword>
<name>A0A2T7NY01_POMCA</name>
<reference evidence="1 2" key="1">
    <citation type="submission" date="2018-04" db="EMBL/GenBank/DDBJ databases">
        <title>The genome of golden apple snail Pomacea canaliculata provides insight into stress tolerance and invasive adaptation.</title>
        <authorList>
            <person name="Liu C."/>
            <person name="Liu B."/>
            <person name="Ren Y."/>
            <person name="Zhang Y."/>
            <person name="Wang H."/>
            <person name="Li S."/>
            <person name="Jiang F."/>
            <person name="Yin L."/>
            <person name="Zhang G."/>
            <person name="Qian W."/>
            <person name="Fan W."/>
        </authorList>
    </citation>
    <scope>NUCLEOTIDE SEQUENCE [LARGE SCALE GENOMIC DNA]</scope>
    <source>
        <strain evidence="1">SZHN2017</strain>
        <tissue evidence="1">Muscle</tissue>
    </source>
</reference>
<comment type="caution">
    <text evidence="1">The sequence shown here is derived from an EMBL/GenBank/DDBJ whole genome shotgun (WGS) entry which is preliminary data.</text>
</comment>
<protein>
    <submittedName>
        <fullName evidence="1">Uncharacterized protein</fullName>
    </submittedName>
</protein>
<dbReference type="Proteomes" id="UP000245119">
    <property type="component" value="Linkage Group LG8"/>
</dbReference>
<evidence type="ECO:0000313" key="1">
    <source>
        <dbReference type="EMBL" id="PVD26057.1"/>
    </source>
</evidence>
<evidence type="ECO:0000313" key="2">
    <source>
        <dbReference type="Proteomes" id="UP000245119"/>
    </source>
</evidence>
<dbReference type="AlphaFoldDB" id="A0A2T7NY01"/>